<keyword evidence="4 7" id="KW-0975">Bacterial flagellum</keyword>
<keyword evidence="11" id="KW-0969">Cilium</keyword>
<feature type="domain" description="Flagellar hook protein FlgE/F/G-like D1" evidence="10">
    <location>
        <begin position="96"/>
        <end position="159"/>
    </location>
</feature>
<comment type="caution">
    <text evidence="11">The sequence shown here is derived from an EMBL/GenBank/DDBJ whole genome shotgun (WGS) entry which is preliminary data.</text>
</comment>
<dbReference type="InterPro" id="IPR037925">
    <property type="entry name" value="FlgE/F/G-like"/>
</dbReference>
<dbReference type="NCBIfam" id="TIGR03506">
    <property type="entry name" value="FlgEFG_subfam"/>
    <property type="match status" value="2"/>
</dbReference>
<dbReference type="InterPro" id="IPR019776">
    <property type="entry name" value="Flagellar_basal_body_rod_CS"/>
</dbReference>
<evidence type="ECO:0000256" key="6">
    <source>
        <dbReference type="NCBIfam" id="TIGR02488"/>
    </source>
</evidence>
<keyword evidence="11" id="KW-0282">Flagellum</keyword>
<evidence type="ECO:0000256" key="3">
    <source>
        <dbReference type="ARBA" id="ARBA00017948"/>
    </source>
</evidence>
<comment type="subunit">
    <text evidence="5">The basal body constitutes a major portion of the flagellar organelle and consists of four rings (L,P,S, and M) mounted on a central rod. The rod consists of about 26 subunits of FlgG in the distal portion, and FlgB, FlgC and FlgF are thought to build up the proximal portion of the rod with about 6 subunits each.</text>
</comment>
<dbReference type="InterPro" id="IPR053967">
    <property type="entry name" value="LlgE_F_G-like_D1"/>
</dbReference>
<dbReference type="EMBL" id="LNQR01000062">
    <property type="protein sequence ID" value="KWT85391.1"/>
    <property type="molecule type" value="Genomic_DNA"/>
</dbReference>
<evidence type="ECO:0000259" key="8">
    <source>
        <dbReference type="Pfam" id="PF00460"/>
    </source>
</evidence>
<reference evidence="11 12" key="1">
    <citation type="submission" date="2015-11" db="EMBL/GenBank/DDBJ databases">
        <authorList>
            <person name="Lin W."/>
        </authorList>
    </citation>
    <scope>NUCLEOTIDE SEQUENCE [LARGE SCALE GENOMIC DNA]</scope>
    <source>
        <strain evidence="11 12">HCH-1</strain>
    </source>
</reference>
<evidence type="ECO:0000313" key="12">
    <source>
        <dbReference type="Proteomes" id="UP000060487"/>
    </source>
</evidence>
<keyword evidence="11" id="KW-0966">Cell projection</keyword>
<evidence type="ECO:0000256" key="4">
    <source>
        <dbReference type="ARBA" id="ARBA00023143"/>
    </source>
</evidence>
<comment type="subcellular location">
    <subcellularLocation>
        <location evidence="1 7">Bacterial flagellum basal body</location>
    </subcellularLocation>
</comment>
<dbReference type="Proteomes" id="UP000060487">
    <property type="component" value="Unassembled WGS sequence"/>
</dbReference>
<dbReference type="PANTHER" id="PTHR30435">
    <property type="entry name" value="FLAGELLAR PROTEIN"/>
    <property type="match status" value="1"/>
</dbReference>
<evidence type="ECO:0000256" key="2">
    <source>
        <dbReference type="ARBA" id="ARBA00009677"/>
    </source>
</evidence>
<feature type="domain" description="Flagellar basal body rod protein N-terminal" evidence="8">
    <location>
        <begin position="7"/>
        <end position="35"/>
    </location>
</feature>
<dbReference type="SUPFAM" id="SSF117143">
    <property type="entry name" value="Flagellar hook protein flgE"/>
    <property type="match status" value="1"/>
</dbReference>
<comment type="similarity">
    <text evidence="2 7">Belongs to the flagella basal body rod proteins family.</text>
</comment>
<dbReference type="PANTHER" id="PTHR30435:SF19">
    <property type="entry name" value="FLAGELLAR BASAL-BODY ROD PROTEIN FLGG"/>
    <property type="match status" value="1"/>
</dbReference>
<dbReference type="Pfam" id="PF22692">
    <property type="entry name" value="LlgE_F_G_D1"/>
    <property type="match status" value="1"/>
</dbReference>
<dbReference type="NCBIfam" id="TIGR02488">
    <property type="entry name" value="flgG_G_neg"/>
    <property type="match status" value="1"/>
</dbReference>
<proteinExistence type="inferred from homology"/>
<feature type="domain" description="Flagellar basal-body/hook protein C-terminal" evidence="9">
    <location>
        <begin position="216"/>
        <end position="260"/>
    </location>
</feature>
<evidence type="ECO:0000256" key="1">
    <source>
        <dbReference type="ARBA" id="ARBA00004117"/>
    </source>
</evidence>
<dbReference type="InterPro" id="IPR012834">
    <property type="entry name" value="FlgG_G_neg"/>
</dbReference>
<dbReference type="InterPro" id="IPR010930">
    <property type="entry name" value="Flg_bb/hook_C_dom"/>
</dbReference>
<evidence type="ECO:0000256" key="7">
    <source>
        <dbReference type="RuleBase" id="RU362116"/>
    </source>
</evidence>
<organism evidence="11 12">
    <name type="scientific">Candidatus Magnetominusculus xianensis</name>
    <dbReference type="NCBI Taxonomy" id="1748249"/>
    <lineage>
        <taxon>Bacteria</taxon>
        <taxon>Pseudomonadati</taxon>
        <taxon>Nitrospirota</taxon>
        <taxon>Nitrospiria</taxon>
        <taxon>Nitrospirales</taxon>
        <taxon>Nitrospiraceae</taxon>
        <taxon>Candidatus Magnetominusculus</taxon>
    </lineage>
</organism>
<dbReference type="InterPro" id="IPR001444">
    <property type="entry name" value="Flag_bb_rod_N"/>
</dbReference>
<dbReference type="RefSeq" id="WP_085052364.1">
    <property type="nucleotide sequence ID" value="NZ_LNQR01000062.1"/>
</dbReference>
<dbReference type="Pfam" id="PF06429">
    <property type="entry name" value="Flg_bbr_C"/>
    <property type="match status" value="1"/>
</dbReference>
<evidence type="ECO:0000259" key="10">
    <source>
        <dbReference type="Pfam" id="PF22692"/>
    </source>
</evidence>
<dbReference type="Pfam" id="PF00460">
    <property type="entry name" value="Flg_bb_rod"/>
    <property type="match status" value="1"/>
</dbReference>
<gene>
    <name evidence="11" type="primary">flgG</name>
    <name evidence="11" type="ORF">ASN18_1747</name>
</gene>
<evidence type="ECO:0000313" key="11">
    <source>
        <dbReference type="EMBL" id="KWT85391.1"/>
    </source>
</evidence>
<accession>A0ABR5SG83</accession>
<sequence length="262" mass="27699">MIRSLFIGASGMTAQKTNLDVISNNIANTSTYGFKLGRAEFQDLMYQAVQAPGAPTAVGYPSPTGIQIGLGVMPSSAGKVFKQGDFINSNNELDIAIEGKGFFQIALTDGSIAYTRAGNFKLDSTGRIVNDQGLVLQPEMTVPTDTVSISIASDGTVSVLQNTQTTESQIGQIELGSFANPAGLKAIGKNLFTETDASGAVNLSTPGLQGFGTLSQGFLETSNVNVIDEMVNMIVSQRAYEFNSKSVQTTDEMLQTANSLKR</sequence>
<keyword evidence="12" id="KW-1185">Reference proteome</keyword>
<evidence type="ECO:0000259" key="9">
    <source>
        <dbReference type="Pfam" id="PF06429"/>
    </source>
</evidence>
<dbReference type="PROSITE" id="PS00588">
    <property type="entry name" value="FLAGELLA_BB_ROD"/>
    <property type="match status" value="1"/>
</dbReference>
<protein>
    <recommendedName>
        <fullName evidence="3 6">Flagellar basal-body rod protein FlgG</fullName>
    </recommendedName>
</protein>
<dbReference type="InterPro" id="IPR020013">
    <property type="entry name" value="Flagellar_FlgE/F/G"/>
</dbReference>
<evidence type="ECO:0000256" key="5">
    <source>
        <dbReference type="ARBA" id="ARBA00025933"/>
    </source>
</evidence>
<name>A0ABR5SG83_9BACT</name>